<sequence length="377" mass="41656">MILKRYHLKLLFANVVSRLSQDETVGPSEDPYEDEMPRLPPGLSEAEAAEVLWNVRAQRRQASPDLPETVTRLTASDGSLLYLVGTAHFSDSSKQDVSMTIRAVQPDVVVVELCQYRVSMLKMDEVTLLKEAKDINLEKVQQAIKQNGLMSGLMQILLLKVSAHITEQLGMAPGGEFREAFKEAGRVPFCKFHLGDRPIPVTFKRAIAALSMWQKARLAWGLCFLSDPISKEDVEKCKQKDLLEQTMLEMIGEFPALHQTIVAERDIYLTHTLRQAARCVEAPPNAQKVPAVVVGVVGMGHVPGIEKNWEKELNIQEIMSVAPPSRLNRVMVTVMKGAVIGVVGYACYRVGGSLGRALLSLPSVKSLLETIKPPPPA</sequence>
<evidence type="ECO:0000313" key="2">
    <source>
        <dbReference type="Proteomes" id="UP000694546"/>
    </source>
</evidence>
<dbReference type="OMA" id="INEIMVA"/>
<name>A0A8C5AS30_GADMO</name>
<dbReference type="InterPro" id="IPR046345">
    <property type="entry name" value="TraB_PrgY-like"/>
</dbReference>
<keyword evidence="2" id="KW-1185">Reference proteome</keyword>
<accession>A0A8C5AS30</accession>
<proteinExistence type="predicted"/>
<dbReference type="Pfam" id="PF01963">
    <property type="entry name" value="TraB_PrgY_gumN"/>
    <property type="match status" value="1"/>
</dbReference>
<dbReference type="InterPro" id="IPR002816">
    <property type="entry name" value="TraB/PrgY/GumN_fam"/>
</dbReference>
<evidence type="ECO:0000313" key="1">
    <source>
        <dbReference type="Ensembl" id="ENSGMOP00000036342.1"/>
    </source>
</evidence>
<reference evidence="1" key="2">
    <citation type="submission" date="2025-09" db="UniProtKB">
        <authorList>
            <consortium name="Ensembl"/>
        </authorList>
    </citation>
    <scope>IDENTIFICATION</scope>
</reference>
<organism evidence="1 2">
    <name type="scientific">Gadus morhua</name>
    <name type="common">Atlantic cod</name>
    <dbReference type="NCBI Taxonomy" id="8049"/>
    <lineage>
        <taxon>Eukaryota</taxon>
        <taxon>Metazoa</taxon>
        <taxon>Chordata</taxon>
        <taxon>Craniata</taxon>
        <taxon>Vertebrata</taxon>
        <taxon>Euteleostomi</taxon>
        <taxon>Actinopterygii</taxon>
        <taxon>Neopterygii</taxon>
        <taxon>Teleostei</taxon>
        <taxon>Neoteleostei</taxon>
        <taxon>Acanthomorphata</taxon>
        <taxon>Zeiogadaria</taxon>
        <taxon>Gadariae</taxon>
        <taxon>Gadiformes</taxon>
        <taxon>Gadoidei</taxon>
        <taxon>Gadidae</taxon>
        <taxon>Gadus</taxon>
    </lineage>
</organism>
<dbReference type="GeneTree" id="ENSGT00390000009067"/>
<dbReference type="PANTHER" id="PTHR21530:SF7">
    <property type="entry name" value="TRAB DOMAIN-CONTAINING PROTEIN"/>
    <property type="match status" value="1"/>
</dbReference>
<dbReference type="CDD" id="cd14726">
    <property type="entry name" value="TraB_PrgY-like"/>
    <property type="match status" value="1"/>
</dbReference>
<dbReference type="PANTHER" id="PTHR21530">
    <property type="entry name" value="PHEROMONE SHUTDOWN PROTEIN"/>
    <property type="match status" value="1"/>
</dbReference>
<protein>
    <submittedName>
        <fullName evidence="1">TraB domain containing</fullName>
    </submittedName>
</protein>
<dbReference type="Proteomes" id="UP000694546">
    <property type="component" value="Chromosome 9"/>
</dbReference>
<dbReference type="Ensembl" id="ENSGMOT00000067308.1">
    <property type="protein sequence ID" value="ENSGMOP00000036342.1"/>
    <property type="gene ID" value="ENSGMOG00000018611.2"/>
</dbReference>
<gene>
    <name evidence="1" type="primary">trabd</name>
</gene>
<dbReference type="AlphaFoldDB" id="A0A8C5AS30"/>
<reference evidence="1" key="1">
    <citation type="submission" date="2025-08" db="UniProtKB">
        <authorList>
            <consortium name="Ensembl"/>
        </authorList>
    </citation>
    <scope>IDENTIFICATION</scope>
</reference>